<evidence type="ECO:0000256" key="2">
    <source>
        <dbReference type="SAM" id="MobiDB-lite"/>
    </source>
</evidence>
<dbReference type="EMBL" id="JAUCMV010000004">
    <property type="protein sequence ID" value="KAK0404637.1"/>
    <property type="molecule type" value="Genomic_DNA"/>
</dbReference>
<protein>
    <submittedName>
        <fullName evidence="3">Uncharacterized protein</fullName>
    </submittedName>
</protein>
<feature type="region of interest" description="Disordered" evidence="2">
    <location>
        <begin position="127"/>
        <end position="155"/>
    </location>
</feature>
<gene>
    <name evidence="3" type="ORF">QR680_017551</name>
</gene>
<dbReference type="AlphaFoldDB" id="A0AA39HHD5"/>
<sequence>MAEQKKKKNEMDELRRLLRRLDDSNPQQMLRRQALQKRYNTLKEERAEMKRNRNERLLKMSQHQKNKLAEIRRDMAALDIKDDKQKLKRQNLKKLYRKVKGELGIPPDLPQLSPTAAVSPDVVAIETENTSSDNSSEGKSDPRQSNSKEPLAPNREDATVALEENCRKLQSAVSKRQELLGTHKKYASDCLTKINGLATGISKIKTKIERELAEVEKTTVVIRMKQELEIIELLKQVSQ</sequence>
<organism evidence="3 4">
    <name type="scientific">Steinernema hermaphroditum</name>
    <dbReference type="NCBI Taxonomy" id="289476"/>
    <lineage>
        <taxon>Eukaryota</taxon>
        <taxon>Metazoa</taxon>
        <taxon>Ecdysozoa</taxon>
        <taxon>Nematoda</taxon>
        <taxon>Chromadorea</taxon>
        <taxon>Rhabditida</taxon>
        <taxon>Tylenchina</taxon>
        <taxon>Panagrolaimomorpha</taxon>
        <taxon>Strongyloidoidea</taxon>
        <taxon>Steinernematidae</taxon>
        <taxon>Steinernema</taxon>
    </lineage>
</organism>
<keyword evidence="1" id="KW-0175">Coiled coil</keyword>
<proteinExistence type="predicted"/>
<evidence type="ECO:0000313" key="4">
    <source>
        <dbReference type="Proteomes" id="UP001175271"/>
    </source>
</evidence>
<accession>A0AA39HHD5</accession>
<dbReference type="Proteomes" id="UP001175271">
    <property type="component" value="Unassembled WGS sequence"/>
</dbReference>
<name>A0AA39HHD5_9BILA</name>
<reference evidence="3" key="1">
    <citation type="submission" date="2023-06" db="EMBL/GenBank/DDBJ databases">
        <title>Genomic analysis of the entomopathogenic nematode Steinernema hermaphroditum.</title>
        <authorList>
            <person name="Schwarz E.M."/>
            <person name="Heppert J.K."/>
            <person name="Baniya A."/>
            <person name="Schwartz H.T."/>
            <person name="Tan C.-H."/>
            <person name="Antoshechkin I."/>
            <person name="Sternberg P.W."/>
            <person name="Goodrich-Blair H."/>
            <person name="Dillman A.R."/>
        </authorList>
    </citation>
    <scope>NUCLEOTIDE SEQUENCE</scope>
    <source>
        <strain evidence="3">PS9179</strain>
        <tissue evidence="3">Whole animal</tissue>
    </source>
</reference>
<evidence type="ECO:0000313" key="3">
    <source>
        <dbReference type="EMBL" id="KAK0404637.1"/>
    </source>
</evidence>
<comment type="caution">
    <text evidence="3">The sequence shown here is derived from an EMBL/GenBank/DDBJ whole genome shotgun (WGS) entry which is preliminary data.</text>
</comment>
<keyword evidence="4" id="KW-1185">Reference proteome</keyword>
<evidence type="ECO:0000256" key="1">
    <source>
        <dbReference type="SAM" id="Coils"/>
    </source>
</evidence>
<feature type="coiled-coil region" evidence="1">
    <location>
        <begin position="4"/>
        <end position="52"/>
    </location>
</feature>